<proteinExistence type="inferred from homology"/>
<dbReference type="NCBIfam" id="TIGR01596">
    <property type="entry name" value="cas3_HD"/>
    <property type="match status" value="1"/>
</dbReference>
<sequence>MSSCTNEIYSHPGKKLETHLLNVAENSKEIFQNLHIEDNELYANISFQIGLAHDFAKSTTYFQKYLKDHEKTEKAYHSFLSAIFGYYITKKYLEKNKINREDLPIISYLSIKSHHGNLKDVYNDQKDEFNKIKNIPEYVNEQIEDLKNSNIEKLKKFYLKYNISVDEFFENYENIKVEIKQNLKKFSRQKDIENYLLILLFFSTLIDSDKIDASETVKFKRRKIKSNIVDLYKKDKLSQNKDTQINRLRNETYDLINKSIENINLNDKIFSITLPTGSGKTISAFSFALKLREKIEKQYKFTPRIIYSLPFLSIIDQNEKVNRKYT</sequence>
<evidence type="ECO:0000256" key="4">
    <source>
        <dbReference type="ARBA" id="ARBA00022801"/>
    </source>
</evidence>
<comment type="similarity">
    <text evidence="1">In the N-terminal section; belongs to the CRISPR-associated nuclease Cas3-HD family.</text>
</comment>
<dbReference type="Proteomes" id="UP000217528">
    <property type="component" value="Unassembled WGS sequence"/>
</dbReference>
<dbReference type="AlphaFoldDB" id="A0A2A2HDV5"/>
<dbReference type="SUPFAM" id="SSF109604">
    <property type="entry name" value="HD-domain/PDEase-like"/>
    <property type="match status" value="1"/>
</dbReference>
<accession>A0A2A2HDV5</accession>
<dbReference type="GO" id="GO:0051607">
    <property type="term" value="P:defense response to virus"/>
    <property type="evidence" value="ECO:0007669"/>
    <property type="project" value="UniProtKB-KW"/>
</dbReference>
<name>A0A2A2HDV5_9EURY</name>
<dbReference type="InterPro" id="IPR038257">
    <property type="entry name" value="CRISPR-assoc_Cas3_HD_sf"/>
</dbReference>
<dbReference type="CDD" id="cd09641">
    <property type="entry name" value="Cas3''_I"/>
    <property type="match status" value="1"/>
</dbReference>
<evidence type="ECO:0000256" key="3">
    <source>
        <dbReference type="ARBA" id="ARBA00022723"/>
    </source>
</evidence>
<keyword evidence="4" id="KW-0378">Hydrolase</keyword>
<dbReference type="RefSeq" id="WP_095608582.1">
    <property type="nucleotide sequence ID" value="NZ_LMVN01000013.1"/>
</dbReference>
<dbReference type="Gene3D" id="1.10.3210.30">
    <property type="match status" value="1"/>
</dbReference>
<evidence type="ECO:0000259" key="6">
    <source>
        <dbReference type="PROSITE" id="PS51643"/>
    </source>
</evidence>
<dbReference type="SUPFAM" id="SSF52540">
    <property type="entry name" value="P-loop containing nucleoside triphosphate hydrolases"/>
    <property type="match status" value="1"/>
</dbReference>
<dbReference type="InterPro" id="IPR027417">
    <property type="entry name" value="P-loop_NTPase"/>
</dbReference>
<reference evidence="7 8" key="1">
    <citation type="journal article" date="2017" name="BMC Genomics">
        <title>Genomic analysis of methanogenic archaea reveals a shift towards energy conservation.</title>
        <authorList>
            <person name="Gilmore S.P."/>
            <person name="Henske J.K."/>
            <person name="Sexton J.A."/>
            <person name="Solomon K.V."/>
            <person name="Seppala S."/>
            <person name="Yoo J.I."/>
            <person name="Huyett L.M."/>
            <person name="Pressman A."/>
            <person name="Cogan J.Z."/>
            <person name="Kivenson V."/>
            <person name="Peng X."/>
            <person name="Tan Y."/>
            <person name="Valentine D.L."/>
            <person name="O'Malley M.A."/>
        </authorList>
    </citation>
    <scope>NUCLEOTIDE SEQUENCE [LARGE SCALE GENOMIC DNA]</scope>
    <source>
        <strain evidence="7 8">1R-7</strain>
    </source>
</reference>
<evidence type="ECO:0000313" key="7">
    <source>
        <dbReference type="EMBL" id="PAV07476.1"/>
    </source>
</evidence>
<dbReference type="InterPro" id="IPR006935">
    <property type="entry name" value="Helicase/UvrB_N"/>
</dbReference>
<evidence type="ECO:0000256" key="5">
    <source>
        <dbReference type="ARBA" id="ARBA00023118"/>
    </source>
</evidence>
<feature type="domain" description="HD Cas3-type" evidence="6">
    <location>
        <begin position="9"/>
        <end position="211"/>
    </location>
</feature>
<dbReference type="GO" id="GO:0003677">
    <property type="term" value="F:DNA binding"/>
    <property type="evidence" value="ECO:0007669"/>
    <property type="project" value="InterPro"/>
</dbReference>
<keyword evidence="3" id="KW-0479">Metal-binding</keyword>
<evidence type="ECO:0000256" key="2">
    <source>
        <dbReference type="ARBA" id="ARBA00009046"/>
    </source>
</evidence>
<dbReference type="GO" id="GO:0005524">
    <property type="term" value="F:ATP binding"/>
    <property type="evidence" value="ECO:0007669"/>
    <property type="project" value="InterPro"/>
</dbReference>
<evidence type="ECO:0000313" key="8">
    <source>
        <dbReference type="Proteomes" id="UP000217528"/>
    </source>
</evidence>
<gene>
    <name evidence="7" type="ORF">ASJ82_02785</name>
</gene>
<comment type="caution">
    <text evidence="7">The sequence shown here is derived from an EMBL/GenBank/DDBJ whole genome shotgun (WGS) entry which is preliminary data.</text>
</comment>
<dbReference type="OrthoDB" id="43851at2157"/>
<dbReference type="PROSITE" id="PS51643">
    <property type="entry name" value="HD_CAS3"/>
    <property type="match status" value="1"/>
</dbReference>
<keyword evidence="5" id="KW-0051">Antiviral defense</keyword>
<dbReference type="Pfam" id="PF04851">
    <property type="entry name" value="ResIII"/>
    <property type="match status" value="1"/>
</dbReference>
<protein>
    <recommendedName>
        <fullName evidence="6">HD Cas3-type domain-containing protein</fullName>
    </recommendedName>
</protein>
<keyword evidence="8" id="KW-1185">Reference proteome</keyword>
<dbReference type="InterPro" id="IPR006483">
    <property type="entry name" value="CRISPR-assoc_Cas3_HD"/>
</dbReference>
<comment type="similarity">
    <text evidence="2">In the central section; belongs to the CRISPR-associated helicase Cas3 family.</text>
</comment>
<organism evidence="7 8">
    <name type="scientific">Methanosphaera cuniculi</name>
    <dbReference type="NCBI Taxonomy" id="1077256"/>
    <lineage>
        <taxon>Archaea</taxon>
        <taxon>Methanobacteriati</taxon>
        <taxon>Methanobacteriota</taxon>
        <taxon>Methanomada group</taxon>
        <taxon>Methanobacteria</taxon>
        <taxon>Methanobacteriales</taxon>
        <taxon>Methanobacteriaceae</taxon>
        <taxon>Methanosphaera</taxon>
    </lineage>
</organism>
<dbReference type="GO" id="GO:0046872">
    <property type="term" value="F:metal ion binding"/>
    <property type="evidence" value="ECO:0007669"/>
    <property type="project" value="UniProtKB-KW"/>
</dbReference>
<dbReference type="GO" id="GO:0016787">
    <property type="term" value="F:hydrolase activity"/>
    <property type="evidence" value="ECO:0007669"/>
    <property type="project" value="UniProtKB-KW"/>
</dbReference>
<evidence type="ECO:0000256" key="1">
    <source>
        <dbReference type="ARBA" id="ARBA00006847"/>
    </source>
</evidence>
<dbReference type="EMBL" id="LMVN01000013">
    <property type="protein sequence ID" value="PAV07476.1"/>
    <property type="molecule type" value="Genomic_DNA"/>
</dbReference>